<gene>
    <name evidence="10" type="ORF">HINF_LOCUS14014</name>
    <name evidence="13" type="ORF">HINF_LOCUS26873</name>
    <name evidence="14" type="ORF">HINF_LOCUS26974</name>
    <name evidence="11" type="ORF">HINF_LOCUS31722</name>
    <name evidence="12" type="ORF">HINF_LOCUS46580</name>
    <name evidence="15" type="ORF">HINF_LOCUS63093</name>
</gene>
<sequence>MELVIKGKDDRPKPNEKKQTAKAAQRLWQTKSTIVFKREDFIATDQLGIQKQDQIAQIAKKFVNTEQQEVLTQTTIAELNLNQHLAFKLEKHLNFHHLTPIQHLSFKPISLNQDVFIKSATGSGKTLAFLIPIMNQILQQKISRTDLRLLIISPTRELSAQTEQLVHLICNSTQLVALSLSGGISKDSEKASLRKGVNIICATPGRMLDHIKTTQSFPPLLEKLQYLVLDECDSLLAQNFTATFAQLTELIPKSVQKVFVSATISTQVQAFAQKFLRSPTLVQTKDLVLNAFRLPVNLRQRFVVSNPKTRLAVLIGLLAMHKQKRCLIFVESKAVCNFLNDILQRILKNFDIIGQIHVLHGGIQAEFRTKVHQEFLEQGGILITTDVAARGLNLGSVDCKNKDEDLLSGVDVVVQYEAPSSIEQYVHRAGRAGRIGQAGENYLFVLPNEIQLITMIVEQTGQNIEYLASDAIGMNVLDVKNPIRLFEKLQAFVEEQVKEDQDLKEMAINAYQGYISGYRAKDQVVKSCFDFSLLHLGHVAKSYGLNDAPSKLNSMTKRGRQQADVTREWKNSSEKTKSLERNKKEFKRGK</sequence>
<evidence type="ECO:0000259" key="8">
    <source>
        <dbReference type="PROSITE" id="PS51192"/>
    </source>
</evidence>
<evidence type="ECO:0000313" key="13">
    <source>
        <dbReference type="EMBL" id="CAL6019275.1"/>
    </source>
</evidence>
<evidence type="ECO:0000313" key="11">
    <source>
        <dbReference type="EMBL" id="CAI9944077.1"/>
    </source>
</evidence>
<dbReference type="PROSITE" id="PS51192">
    <property type="entry name" value="HELICASE_ATP_BIND_1"/>
    <property type="match status" value="1"/>
</dbReference>
<dbReference type="PROSITE" id="PS51194">
    <property type="entry name" value="HELICASE_CTER"/>
    <property type="match status" value="1"/>
</dbReference>
<evidence type="ECO:0000256" key="2">
    <source>
        <dbReference type="ARBA" id="ARBA00022801"/>
    </source>
</evidence>
<dbReference type="EC" id="3.6.4.13" evidence="6"/>
<evidence type="ECO:0000259" key="9">
    <source>
        <dbReference type="PROSITE" id="PS51194"/>
    </source>
</evidence>
<protein>
    <recommendedName>
        <fullName evidence="6">ATP-dependent RNA helicase</fullName>
        <ecNumber evidence="6">3.6.4.13</ecNumber>
    </recommendedName>
</protein>
<dbReference type="Pfam" id="PF00271">
    <property type="entry name" value="Helicase_C"/>
    <property type="match status" value="2"/>
</dbReference>
<evidence type="ECO:0000313" key="15">
    <source>
        <dbReference type="EMBL" id="CAL6086294.1"/>
    </source>
</evidence>
<dbReference type="Pfam" id="PF13959">
    <property type="entry name" value="CTE_SPB4"/>
    <property type="match status" value="1"/>
</dbReference>
<dbReference type="GO" id="GO:0016787">
    <property type="term" value="F:hydrolase activity"/>
    <property type="evidence" value="ECO:0007669"/>
    <property type="project" value="UniProtKB-KW"/>
</dbReference>
<evidence type="ECO:0000256" key="1">
    <source>
        <dbReference type="ARBA" id="ARBA00022741"/>
    </source>
</evidence>
<comment type="catalytic activity">
    <reaction evidence="6">
        <text>ATP + H2O = ADP + phosphate + H(+)</text>
        <dbReference type="Rhea" id="RHEA:13065"/>
        <dbReference type="ChEBI" id="CHEBI:15377"/>
        <dbReference type="ChEBI" id="CHEBI:15378"/>
        <dbReference type="ChEBI" id="CHEBI:30616"/>
        <dbReference type="ChEBI" id="CHEBI:43474"/>
        <dbReference type="ChEBI" id="CHEBI:456216"/>
        <dbReference type="EC" id="3.6.4.13"/>
    </reaction>
</comment>
<evidence type="ECO:0000256" key="4">
    <source>
        <dbReference type="ARBA" id="ARBA00022840"/>
    </source>
</evidence>
<dbReference type="SUPFAM" id="SSF52540">
    <property type="entry name" value="P-loop containing nucleoside triphosphate hydrolases"/>
    <property type="match status" value="1"/>
</dbReference>
<keyword evidence="3 6" id="KW-0347">Helicase</keyword>
<proteinExistence type="inferred from homology"/>
<dbReference type="SMART" id="SM01178">
    <property type="entry name" value="DUF4217"/>
    <property type="match status" value="1"/>
</dbReference>
<dbReference type="SMART" id="SM00490">
    <property type="entry name" value="HELICc"/>
    <property type="match status" value="1"/>
</dbReference>
<dbReference type="PANTHER" id="PTHR24031">
    <property type="entry name" value="RNA HELICASE"/>
    <property type="match status" value="1"/>
</dbReference>
<feature type="region of interest" description="Disordered" evidence="7">
    <location>
        <begin position="550"/>
        <end position="590"/>
    </location>
</feature>
<evidence type="ECO:0000313" key="14">
    <source>
        <dbReference type="EMBL" id="CAL6019493.1"/>
    </source>
</evidence>
<accession>A0AA86NV18</accession>
<dbReference type="Gene3D" id="3.40.50.300">
    <property type="entry name" value="P-loop containing nucleotide triphosphate hydrolases"/>
    <property type="match status" value="2"/>
</dbReference>
<evidence type="ECO:0000256" key="7">
    <source>
        <dbReference type="SAM" id="MobiDB-lite"/>
    </source>
</evidence>
<dbReference type="InterPro" id="IPR044742">
    <property type="entry name" value="DEAD/DEAH_RhlB"/>
</dbReference>
<feature type="domain" description="Helicase ATP-binding" evidence="8">
    <location>
        <begin position="106"/>
        <end position="282"/>
    </location>
</feature>
<dbReference type="CDD" id="cd00268">
    <property type="entry name" value="DEADc"/>
    <property type="match status" value="1"/>
</dbReference>
<dbReference type="AlphaFoldDB" id="A0AA86NV18"/>
<evidence type="ECO:0000256" key="6">
    <source>
        <dbReference type="RuleBase" id="RU365068"/>
    </source>
</evidence>
<keyword evidence="4 6" id="KW-0067">ATP-binding</keyword>
<dbReference type="InterPro" id="IPR001650">
    <property type="entry name" value="Helicase_C-like"/>
</dbReference>
<dbReference type="EMBL" id="CAXDID020000392">
    <property type="protein sequence ID" value="CAL6086294.1"/>
    <property type="molecule type" value="Genomic_DNA"/>
</dbReference>
<comment type="domain">
    <text evidence="6">The Q motif is unique to and characteristic of the DEAD box family of RNA helicases and controls ATP binding and hydrolysis.</text>
</comment>
<evidence type="ECO:0000256" key="3">
    <source>
        <dbReference type="ARBA" id="ARBA00022806"/>
    </source>
</evidence>
<keyword evidence="2 6" id="KW-0378">Hydrolase</keyword>
<feature type="region of interest" description="Disordered" evidence="7">
    <location>
        <begin position="1"/>
        <end position="22"/>
    </location>
</feature>
<keyword evidence="5 6" id="KW-0694">RNA-binding</keyword>
<feature type="domain" description="Helicase C-terminal" evidence="9">
    <location>
        <begin position="297"/>
        <end position="480"/>
    </location>
</feature>
<dbReference type="SMART" id="SM00487">
    <property type="entry name" value="DEXDc"/>
    <property type="match status" value="1"/>
</dbReference>
<dbReference type="GO" id="GO:0003724">
    <property type="term" value="F:RNA helicase activity"/>
    <property type="evidence" value="ECO:0007669"/>
    <property type="project" value="UniProtKB-EC"/>
</dbReference>
<comment type="similarity">
    <text evidence="6">Belongs to the DEAD box helicase family.</text>
</comment>
<dbReference type="EMBL" id="CAXDID020000083">
    <property type="protein sequence ID" value="CAL6019493.1"/>
    <property type="molecule type" value="Genomic_DNA"/>
</dbReference>
<comment type="function">
    <text evidence="6">RNA helicase.</text>
</comment>
<dbReference type="EMBL" id="CATOUU010000367">
    <property type="protein sequence ID" value="CAI9926369.1"/>
    <property type="molecule type" value="Genomic_DNA"/>
</dbReference>
<name>A0AA86NV18_9EUKA</name>
<dbReference type="InterPro" id="IPR025313">
    <property type="entry name" value="SPB4-like_CTE"/>
</dbReference>
<dbReference type="EMBL" id="CATOUU010000721">
    <property type="protein sequence ID" value="CAI9944077.1"/>
    <property type="molecule type" value="Genomic_DNA"/>
</dbReference>
<dbReference type="GO" id="GO:0005524">
    <property type="term" value="F:ATP binding"/>
    <property type="evidence" value="ECO:0007669"/>
    <property type="project" value="UniProtKB-UniRule"/>
</dbReference>
<keyword evidence="1 6" id="KW-0547">Nucleotide-binding</keyword>
<keyword evidence="16" id="KW-1185">Reference proteome</keyword>
<dbReference type="Pfam" id="PF00270">
    <property type="entry name" value="DEAD"/>
    <property type="match status" value="1"/>
</dbReference>
<dbReference type="InterPro" id="IPR014001">
    <property type="entry name" value="Helicase_ATP-bd"/>
</dbReference>
<dbReference type="InterPro" id="IPR027417">
    <property type="entry name" value="P-loop_NTPase"/>
</dbReference>
<dbReference type="InterPro" id="IPR011545">
    <property type="entry name" value="DEAD/DEAH_box_helicase_dom"/>
</dbReference>
<dbReference type="CDD" id="cd18787">
    <property type="entry name" value="SF2_C_DEAD"/>
    <property type="match status" value="1"/>
</dbReference>
<evidence type="ECO:0000313" key="10">
    <source>
        <dbReference type="EMBL" id="CAI9926369.1"/>
    </source>
</evidence>
<dbReference type="EMBL" id="CAXDID020000082">
    <property type="protein sequence ID" value="CAL6019275.1"/>
    <property type="molecule type" value="Genomic_DNA"/>
</dbReference>
<evidence type="ECO:0000256" key="5">
    <source>
        <dbReference type="ARBA" id="ARBA00022884"/>
    </source>
</evidence>
<comment type="caution">
    <text evidence="10">The sequence shown here is derived from an EMBL/GenBank/DDBJ whole genome shotgun (WGS) entry which is preliminary data.</text>
</comment>
<feature type="compositionally biased region" description="Basic and acidic residues" evidence="7">
    <location>
        <begin position="1"/>
        <end position="19"/>
    </location>
</feature>
<reference evidence="13 16" key="2">
    <citation type="submission" date="2024-07" db="EMBL/GenBank/DDBJ databases">
        <authorList>
            <person name="Akdeniz Z."/>
        </authorList>
    </citation>
    <scope>NUCLEOTIDE SEQUENCE [LARGE SCALE GENOMIC DNA]</scope>
</reference>
<dbReference type="EMBL" id="CATOUU010000911">
    <property type="protein sequence ID" value="CAI9958935.1"/>
    <property type="molecule type" value="Genomic_DNA"/>
</dbReference>
<dbReference type="GO" id="GO:0003723">
    <property type="term" value="F:RNA binding"/>
    <property type="evidence" value="ECO:0007669"/>
    <property type="project" value="UniProtKB-UniRule"/>
</dbReference>
<feature type="compositionally biased region" description="Basic and acidic residues" evidence="7">
    <location>
        <begin position="565"/>
        <end position="583"/>
    </location>
</feature>
<organism evidence="10">
    <name type="scientific">Hexamita inflata</name>
    <dbReference type="NCBI Taxonomy" id="28002"/>
    <lineage>
        <taxon>Eukaryota</taxon>
        <taxon>Metamonada</taxon>
        <taxon>Diplomonadida</taxon>
        <taxon>Hexamitidae</taxon>
        <taxon>Hexamitinae</taxon>
        <taxon>Hexamita</taxon>
    </lineage>
</organism>
<reference evidence="10" key="1">
    <citation type="submission" date="2023-06" db="EMBL/GenBank/DDBJ databases">
        <authorList>
            <person name="Kurt Z."/>
        </authorList>
    </citation>
    <scope>NUCLEOTIDE SEQUENCE</scope>
</reference>
<dbReference type="Proteomes" id="UP001642409">
    <property type="component" value="Unassembled WGS sequence"/>
</dbReference>
<evidence type="ECO:0000313" key="16">
    <source>
        <dbReference type="Proteomes" id="UP001642409"/>
    </source>
</evidence>
<evidence type="ECO:0000313" key="12">
    <source>
        <dbReference type="EMBL" id="CAI9958935.1"/>
    </source>
</evidence>